<feature type="non-terminal residue" evidence="1">
    <location>
        <position position="397"/>
    </location>
</feature>
<evidence type="ECO:0008006" key="2">
    <source>
        <dbReference type="Google" id="ProtNLM"/>
    </source>
</evidence>
<name>X0TUE9_9ZZZZ</name>
<proteinExistence type="predicted"/>
<dbReference type="Gene3D" id="2.60.40.2700">
    <property type="match status" value="2"/>
</dbReference>
<dbReference type="EMBL" id="BARS01007201">
    <property type="protein sequence ID" value="GAF79745.1"/>
    <property type="molecule type" value="Genomic_DNA"/>
</dbReference>
<accession>X0TUE9</accession>
<gene>
    <name evidence="1" type="ORF">S01H1_13908</name>
</gene>
<dbReference type="AlphaFoldDB" id="X0TUE9"/>
<sequence>MPYGGWSAALAQERNAIFVAGGKSPSGHNNGFQIVNLAQEFSSLTTTVSVEVTSRNDDPTGIVTISGSVAKDEILTATNDLADVDGLGVISYQWSRNGVEISGATANTYALGQEDVGTAITVTASYTDNADTLESVTSSATSTIVNVNDSPTGEVSIDGDLRENVVLSANTSTIQDEDGLGAFSYQWLRDGTPISGANSSTHTLTQVDVGTQVSVRVDYTDNEGTAETLTSAQTSVVIKSPLESPDYQITSFLNTFDEFESHFSPQDTRVEIFYDESTTSLRLTGPHELGIFDANERWTEFAFEIKATQLSFGNLDLLMGQGWSTGYYDHNRHGIKLTDHFQTSDQWQSVQISYDEATRTLTAYVEGVQVTQASVFEANWNRRFSCMFRSGDGQEAR</sequence>
<organism evidence="1">
    <name type="scientific">marine sediment metagenome</name>
    <dbReference type="NCBI Taxonomy" id="412755"/>
    <lineage>
        <taxon>unclassified sequences</taxon>
        <taxon>metagenomes</taxon>
        <taxon>ecological metagenomes</taxon>
    </lineage>
</organism>
<evidence type="ECO:0000313" key="1">
    <source>
        <dbReference type="EMBL" id="GAF79745.1"/>
    </source>
</evidence>
<protein>
    <recommendedName>
        <fullName evidence="2">Ig-like domain-containing protein</fullName>
    </recommendedName>
</protein>
<reference evidence="1" key="1">
    <citation type="journal article" date="2014" name="Front. Microbiol.">
        <title>High frequency of phylogenetically diverse reductive dehalogenase-homologous genes in deep subseafloor sedimentary metagenomes.</title>
        <authorList>
            <person name="Kawai M."/>
            <person name="Futagami T."/>
            <person name="Toyoda A."/>
            <person name="Takaki Y."/>
            <person name="Nishi S."/>
            <person name="Hori S."/>
            <person name="Arai W."/>
            <person name="Tsubouchi T."/>
            <person name="Morono Y."/>
            <person name="Uchiyama I."/>
            <person name="Ito T."/>
            <person name="Fujiyama A."/>
            <person name="Inagaki F."/>
            <person name="Takami H."/>
        </authorList>
    </citation>
    <scope>NUCLEOTIDE SEQUENCE</scope>
    <source>
        <strain evidence="1">Expedition CK06-06</strain>
    </source>
</reference>
<comment type="caution">
    <text evidence="1">The sequence shown here is derived from an EMBL/GenBank/DDBJ whole genome shotgun (WGS) entry which is preliminary data.</text>
</comment>